<dbReference type="Pfam" id="PF09839">
    <property type="entry name" value="DUF2066"/>
    <property type="match status" value="1"/>
</dbReference>
<accession>A0A1J5S2B9</accession>
<name>A0A1J5S2B9_9ZZZZ</name>
<evidence type="ECO:0008006" key="2">
    <source>
        <dbReference type="Google" id="ProtNLM"/>
    </source>
</evidence>
<organism evidence="1">
    <name type="scientific">mine drainage metagenome</name>
    <dbReference type="NCBI Taxonomy" id="410659"/>
    <lineage>
        <taxon>unclassified sequences</taxon>
        <taxon>metagenomes</taxon>
        <taxon>ecological metagenomes</taxon>
    </lineage>
</organism>
<protein>
    <recommendedName>
        <fullName evidence="2">DUF2066 domain-containing protein</fullName>
    </recommendedName>
</protein>
<gene>
    <name evidence="1" type="ORF">GALL_235430</name>
</gene>
<dbReference type="AlphaFoldDB" id="A0A1J5S2B9"/>
<evidence type="ECO:0000313" key="1">
    <source>
        <dbReference type="EMBL" id="OIQ94493.1"/>
    </source>
</evidence>
<sequence>MLLLRPNLIKSTWFAAFALLLAAIWPARPVLAQAADPFAFSGIMVDVSSTDLAKARDQALLDGQRQAYQQLMQRLAAPADWPRIPKLSDQDLQDLVLDVGIDQEKHSTVRYLASLSVRFKPEAVRRLLRTAGIAYAEWRGRPVAVLPVYMADSGPVLFDGANPWRDAWQSGAAQGIVPLAVPPAPAAPAPGQPPDALLSAGTVALAAPETLAAIGQRYDTPDVLVAVATPHPLPGNQLRVDLQLAGIGPVAGAQSGTSSVTGQTNEPLDAVMRRAVTQLAARINDAWKAGNTLEYGQSSDLAVDVPLNGALADWTALRQRLVRATAVRGYDIVALSRGKAQLLLHVVGDQSRLEQILAQNGLILTAPAPPGGTWTLTLAGGS</sequence>
<reference evidence="1" key="1">
    <citation type="submission" date="2016-10" db="EMBL/GenBank/DDBJ databases">
        <title>Sequence of Gallionella enrichment culture.</title>
        <authorList>
            <person name="Poehlein A."/>
            <person name="Muehling M."/>
            <person name="Daniel R."/>
        </authorList>
    </citation>
    <scope>NUCLEOTIDE SEQUENCE</scope>
</reference>
<dbReference type="InterPro" id="IPR018642">
    <property type="entry name" value="DUF2066"/>
</dbReference>
<dbReference type="EMBL" id="MLJW01000185">
    <property type="protein sequence ID" value="OIQ94493.1"/>
    <property type="molecule type" value="Genomic_DNA"/>
</dbReference>
<comment type="caution">
    <text evidence="1">The sequence shown here is derived from an EMBL/GenBank/DDBJ whole genome shotgun (WGS) entry which is preliminary data.</text>
</comment>
<proteinExistence type="predicted"/>